<dbReference type="Proteomes" id="UP001159363">
    <property type="component" value="Chromosome 1"/>
</dbReference>
<evidence type="ECO:0000313" key="2">
    <source>
        <dbReference type="EMBL" id="KAJ8895491.1"/>
    </source>
</evidence>
<evidence type="ECO:0000313" key="3">
    <source>
        <dbReference type="Proteomes" id="UP001159363"/>
    </source>
</evidence>
<keyword evidence="1" id="KW-0812">Transmembrane</keyword>
<protein>
    <submittedName>
        <fullName evidence="2">Uncharacterized protein</fullName>
    </submittedName>
</protein>
<gene>
    <name evidence="2" type="ORF">PR048_000824</name>
</gene>
<accession>A0ABQ9IGL0</accession>
<keyword evidence="1" id="KW-1133">Transmembrane helix</keyword>
<dbReference type="EMBL" id="JARBHB010000001">
    <property type="protein sequence ID" value="KAJ8895491.1"/>
    <property type="molecule type" value="Genomic_DNA"/>
</dbReference>
<keyword evidence="3" id="KW-1185">Reference proteome</keyword>
<feature type="transmembrane region" description="Helical" evidence="1">
    <location>
        <begin position="63"/>
        <end position="88"/>
    </location>
</feature>
<reference evidence="2 3" key="1">
    <citation type="submission" date="2023-02" db="EMBL/GenBank/DDBJ databases">
        <title>LHISI_Scaffold_Assembly.</title>
        <authorList>
            <person name="Stuart O.P."/>
            <person name="Cleave R."/>
            <person name="Magrath M.J.L."/>
            <person name="Mikheyev A.S."/>
        </authorList>
    </citation>
    <scope>NUCLEOTIDE SEQUENCE [LARGE SCALE GENOMIC DNA]</scope>
    <source>
        <strain evidence="2">Daus_M_001</strain>
        <tissue evidence="2">Leg muscle</tissue>
    </source>
</reference>
<keyword evidence="1" id="KW-0472">Membrane</keyword>
<evidence type="ECO:0000256" key="1">
    <source>
        <dbReference type="SAM" id="Phobius"/>
    </source>
</evidence>
<proteinExistence type="predicted"/>
<name>A0ABQ9IGL0_9NEOP</name>
<comment type="caution">
    <text evidence="2">The sequence shown here is derived from an EMBL/GenBank/DDBJ whole genome shotgun (WGS) entry which is preliminary data.</text>
</comment>
<sequence length="742" mass="82640">MKAETLPASEEKHVCKVPFPIAATPPPPPPPPVILHHQPRDCPNPSGGVGARGFVRDATKPWLLLRCCAAMICVGIAAHWCALLMLVAGRYTPRVAFPLGTVSPSEIRWRRRPAIHFPPTLRRYRSSVCPAESNLLWGVPGIASPEERDCTPSLANTQLVKVVSNASGRYRSREQPLDCCPHNSPDEWSVNDLSALCVCVWCHTPRIQLFEVVIAGTHTHMFHGVPWLGGGETHVRGWTVEVMEMDCVGEELASTTAPRPSSRQKKLKENDVEITGERRGNNESGIIGTSGNLRYKKGKEEQVPGVPNTSTCIQVGKPYAFITVSCKTHDCSVNTRDSHWTLVAVTALDRALSALLYPLFPLRKVLCFRKERGEKEMNQNRGKWAHARARKPELNLAIVRMCSELALAKRSPASNSYLCECYFRRGRRGREMCSGSPAIWCGCWGRGGGGYFLLHDRPEAKEGPRIHHSLSRRHSYFVWIRFFPLAHVRYKHEYRPLSCIVVELAVVVPIRVMEVSMEHSRNERAGETGDPRENPLTNDIVRHDSTYENQDGYTAGLQPMRTEFNPRPGHSRIFESRSLSGRSSWSVGFTGDLPFHPPLHSDAAPFSRHFILIGSPDLVTDNVVLRTRKSVQQQSLASFGFARRGCLCWRRRVRAVGRASWIVSTQGRTGVSEGWRRDLLPYLPHPAEFRKLLAVTSSAGYGLAAETRQLATAVSRPATRLSGGWAMASFAAPLAGRLFATD</sequence>
<organism evidence="2 3">
    <name type="scientific">Dryococelus australis</name>
    <dbReference type="NCBI Taxonomy" id="614101"/>
    <lineage>
        <taxon>Eukaryota</taxon>
        <taxon>Metazoa</taxon>
        <taxon>Ecdysozoa</taxon>
        <taxon>Arthropoda</taxon>
        <taxon>Hexapoda</taxon>
        <taxon>Insecta</taxon>
        <taxon>Pterygota</taxon>
        <taxon>Neoptera</taxon>
        <taxon>Polyneoptera</taxon>
        <taxon>Phasmatodea</taxon>
        <taxon>Verophasmatodea</taxon>
        <taxon>Anareolatae</taxon>
        <taxon>Phasmatidae</taxon>
        <taxon>Eurycanthinae</taxon>
        <taxon>Dryococelus</taxon>
    </lineage>
</organism>